<evidence type="ECO:0000313" key="3">
    <source>
        <dbReference type="Proteomes" id="UP000678317"/>
    </source>
</evidence>
<dbReference type="Proteomes" id="UP000678317">
    <property type="component" value="Unassembled WGS sequence"/>
</dbReference>
<keyword evidence="1" id="KW-0812">Transmembrane</keyword>
<keyword evidence="3" id="KW-1185">Reference proteome</keyword>
<evidence type="ECO:0000256" key="1">
    <source>
        <dbReference type="SAM" id="Phobius"/>
    </source>
</evidence>
<name>A0ABS3SKU5_9CELL</name>
<organism evidence="2 3">
    <name type="scientific">Cellulomonas fengjieae</name>
    <dbReference type="NCBI Taxonomy" id="2819978"/>
    <lineage>
        <taxon>Bacteria</taxon>
        <taxon>Bacillati</taxon>
        <taxon>Actinomycetota</taxon>
        <taxon>Actinomycetes</taxon>
        <taxon>Micrococcales</taxon>
        <taxon>Cellulomonadaceae</taxon>
        <taxon>Cellulomonas</taxon>
    </lineage>
</organism>
<feature type="transmembrane region" description="Helical" evidence="1">
    <location>
        <begin position="114"/>
        <end position="133"/>
    </location>
</feature>
<evidence type="ECO:0000313" key="2">
    <source>
        <dbReference type="EMBL" id="MBO3086367.1"/>
    </source>
</evidence>
<comment type="caution">
    <text evidence="2">The sequence shown here is derived from an EMBL/GenBank/DDBJ whole genome shotgun (WGS) entry which is preliminary data.</text>
</comment>
<proteinExistence type="predicted"/>
<accession>A0ABS3SKU5</accession>
<gene>
    <name evidence="2" type="ORF">J4035_17115</name>
</gene>
<sequence length="162" mass="16876">MNASTPTDPVTPRADRSAADQVFRTALRDMLILLGALAVLGVGIGALVAGTEGVWGAAIGVGLALVFSGTTVVSMLRTSGSSPQAMAAVVMGAWLAKVIVVIVVLALITDMDFYSKPVLAVVLLVGVIGSAYLDYRAVSRGRIPYVEPTYADRPERRDDAEA</sequence>
<feature type="transmembrane region" description="Helical" evidence="1">
    <location>
        <begin position="88"/>
        <end position="108"/>
    </location>
</feature>
<reference evidence="2 3" key="1">
    <citation type="submission" date="2021-03" db="EMBL/GenBank/DDBJ databases">
        <title>novel species in genus Cellulomonas.</title>
        <authorList>
            <person name="Zhang G."/>
        </authorList>
    </citation>
    <scope>NUCLEOTIDE SEQUENCE [LARGE SCALE GENOMIC DNA]</scope>
    <source>
        <strain evidence="3">zg-ZUI188</strain>
    </source>
</reference>
<keyword evidence="1" id="KW-1133">Transmembrane helix</keyword>
<keyword evidence="1" id="KW-0472">Membrane</keyword>
<feature type="transmembrane region" description="Helical" evidence="1">
    <location>
        <begin position="55"/>
        <end position="76"/>
    </location>
</feature>
<dbReference type="RefSeq" id="WP_208209784.1">
    <property type="nucleotide sequence ID" value="NZ_CP074404.1"/>
</dbReference>
<protein>
    <submittedName>
        <fullName evidence="2">TrbC/VirB2 family protein</fullName>
    </submittedName>
</protein>
<dbReference type="EMBL" id="JAGFBM010000010">
    <property type="protein sequence ID" value="MBO3086367.1"/>
    <property type="molecule type" value="Genomic_DNA"/>
</dbReference>
<feature type="transmembrane region" description="Helical" evidence="1">
    <location>
        <begin position="31"/>
        <end position="49"/>
    </location>
</feature>